<dbReference type="InterPro" id="IPR036291">
    <property type="entry name" value="NAD(P)-bd_dom_sf"/>
</dbReference>
<gene>
    <name evidence="12" type="ORF">A5679_26740</name>
</gene>
<name>A0A1A2TIF9_MYCSC</name>
<evidence type="ECO:0000256" key="11">
    <source>
        <dbReference type="RuleBase" id="RU000363"/>
    </source>
</evidence>
<dbReference type="Pfam" id="PF00106">
    <property type="entry name" value="adh_short"/>
    <property type="match status" value="1"/>
</dbReference>
<comment type="function">
    <text evidence="9">NADP-dependent dehydrogenase with broad substrate specificity acting on 3-hydroxy acids. Catalyzes the NADP-dependent oxidation of L-allo-threonine to L-2-amino-3-keto-butyrate, which is spontaneously decarboxylated into aminoacetone. Also acts on D-threonine, L-serine, D-serine, D-3-hydroxyisobutyrate, L-3-hydroxyisobutyrate, D-glycerate and L-glycerate. Able to catalyze the reduction of the malonic semialdehyde to 3-hydroxypropionic acid. YdfG is apparently supplementing RutE, the presumed malonic semialdehyde reductase involved in pyrimidine degradation since both are able to detoxify malonic semialdehyde.</text>
</comment>
<dbReference type="Gene3D" id="3.40.50.720">
    <property type="entry name" value="NAD(P)-binding Rossmann-like Domain"/>
    <property type="match status" value="1"/>
</dbReference>
<dbReference type="EC" id="1.1.1.298" evidence="4"/>
<comment type="caution">
    <text evidence="12">The sequence shown here is derived from an EMBL/GenBank/DDBJ whole genome shotgun (WGS) entry which is preliminary data.</text>
</comment>
<dbReference type="AlphaFoldDB" id="A0A1A2TIF9"/>
<evidence type="ECO:0000313" key="13">
    <source>
        <dbReference type="Proteomes" id="UP000092207"/>
    </source>
</evidence>
<dbReference type="PANTHER" id="PTHR43086:SF3">
    <property type="entry name" value="NADP-DEPENDENT 3-HYDROXY ACID DEHYDROGENASE YDFG"/>
    <property type="match status" value="1"/>
</dbReference>
<dbReference type="InterPro" id="IPR020904">
    <property type="entry name" value="Sc_DH/Rdtase_CS"/>
</dbReference>
<dbReference type="Proteomes" id="UP000092207">
    <property type="component" value="Unassembled WGS sequence"/>
</dbReference>
<reference evidence="12 13" key="1">
    <citation type="submission" date="2016-06" db="EMBL/GenBank/DDBJ databases">
        <authorList>
            <person name="Kjaerup R.B."/>
            <person name="Dalgaard T.S."/>
            <person name="Juul-Madsen H.R."/>
        </authorList>
    </citation>
    <scope>NUCLEOTIDE SEQUENCE [LARGE SCALE GENOMIC DNA]</scope>
    <source>
        <strain evidence="12 13">E2838</strain>
    </source>
</reference>
<proteinExistence type="inferred from homology"/>
<dbReference type="GO" id="GO:0035527">
    <property type="term" value="F:3-hydroxypropionate dehydrogenase (NADP+) activity"/>
    <property type="evidence" value="ECO:0007669"/>
    <property type="project" value="UniProtKB-EC"/>
</dbReference>
<dbReference type="PRINTS" id="PR00080">
    <property type="entry name" value="SDRFAMILY"/>
</dbReference>
<dbReference type="InterPro" id="IPR002347">
    <property type="entry name" value="SDR_fam"/>
</dbReference>
<evidence type="ECO:0000256" key="6">
    <source>
        <dbReference type="ARBA" id="ARBA00044065"/>
    </source>
</evidence>
<dbReference type="PANTHER" id="PTHR43086">
    <property type="entry name" value="VERY-LONG-CHAIN 3-OXOOACYL-COA REDUCTASE"/>
    <property type="match status" value="1"/>
</dbReference>
<comment type="similarity">
    <text evidence="1 11">Belongs to the short-chain dehydrogenases/reductases (SDR) family.</text>
</comment>
<keyword evidence="2" id="KW-0560">Oxidoreductase</keyword>
<evidence type="ECO:0000256" key="1">
    <source>
        <dbReference type="ARBA" id="ARBA00006484"/>
    </source>
</evidence>
<evidence type="ECO:0000256" key="8">
    <source>
        <dbReference type="ARBA" id="ARBA00044349"/>
    </source>
</evidence>
<sequence>MANARLRTRSITVVITGASSGIGAELARGLARRGFPLLLVARRRERLDELANEVGQEYSVAVEVLPLDLGDPKGRAKLADRLRAEPIAGLCNSAGFGTSGVFHELPLERESEEVTLNALALMELTHAALPGMVERGAGAVMNIASIAGFQPVPYMAVYSATKAFVQTFSEAVHEELHGTGVSVTCLCPGPVPTEWAEIANAERFSIPIAQVSPRDVAEAAIGGMLSGRRTVVPGVVPKVVSTGGRFAPRSLLLPGIRIGNRFRGGPNR</sequence>
<dbReference type="RefSeq" id="WP_067280731.1">
    <property type="nucleotide sequence ID" value="NZ_LZJW01000157.1"/>
</dbReference>
<dbReference type="SUPFAM" id="SSF51735">
    <property type="entry name" value="NAD(P)-binding Rossmann-fold domains"/>
    <property type="match status" value="1"/>
</dbReference>
<evidence type="ECO:0000256" key="10">
    <source>
        <dbReference type="ARBA" id="ARBA00047274"/>
    </source>
</evidence>
<accession>A0A1A2TIF9</accession>
<evidence type="ECO:0000256" key="4">
    <source>
        <dbReference type="ARBA" id="ARBA00044050"/>
    </source>
</evidence>
<evidence type="ECO:0000256" key="2">
    <source>
        <dbReference type="ARBA" id="ARBA00023002"/>
    </source>
</evidence>
<dbReference type="PROSITE" id="PS00061">
    <property type="entry name" value="ADH_SHORT"/>
    <property type="match status" value="1"/>
</dbReference>
<dbReference type="EC" id="1.1.1.381" evidence="5"/>
<dbReference type="OrthoDB" id="9810734at2"/>
<dbReference type="EMBL" id="LZJY01000417">
    <property type="protein sequence ID" value="OBH86691.1"/>
    <property type="molecule type" value="Genomic_DNA"/>
</dbReference>
<evidence type="ECO:0000256" key="3">
    <source>
        <dbReference type="ARBA" id="ARBA00043812"/>
    </source>
</evidence>
<comment type="catalytic activity">
    <reaction evidence="10">
        <text>3-hydroxypropanoate + NADP(+) = 3-oxopropanoate + NADPH + H(+)</text>
        <dbReference type="Rhea" id="RHEA:26438"/>
        <dbReference type="ChEBI" id="CHEBI:15378"/>
        <dbReference type="ChEBI" id="CHEBI:16510"/>
        <dbReference type="ChEBI" id="CHEBI:33190"/>
        <dbReference type="ChEBI" id="CHEBI:57783"/>
        <dbReference type="ChEBI" id="CHEBI:58349"/>
        <dbReference type="EC" id="1.1.1.298"/>
    </reaction>
</comment>
<evidence type="ECO:0000256" key="9">
    <source>
        <dbReference type="ARBA" id="ARBA00045650"/>
    </source>
</evidence>
<protein>
    <recommendedName>
        <fullName evidence="6">NADP-dependent 3-hydroxy acid dehydrogenase YdfG</fullName>
        <ecNumber evidence="4">1.1.1.298</ecNumber>
        <ecNumber evidence="5">1.1.1.381</ecNumber>
    </recommendedName>
    <alternativeName>
        <fullName evidence="8">L-allo-threonine dehydrogenase</fullName>
    </alternativeName>
    <alternativeName>
        <fullName evidence="7">Malonic semialdehyde reductase</fullName>
    </alternativeName>
</protein>
<dbReference type="PIRSF" id="PIRSF000126">
    <property type="entry name" value="11-beta-HSD1"/>
    <property type="match status" value="1"/>
</dbReference>
<dbReference type="PRINTS" id="PR00081">
    <property type="entry name" value="GDHRDH"/>
</dbReference>
<evidence type="ECO:0000256" key="7">
    <source>
        <dbReference type="ARBA" id="ARBA00044271"/>
    </source>
</evidence>
<evidence type="ECO:0000313" key="12">
    <source>
        <dbReference type="EMBL" id="OBH86691.1"/>
    </source>
</evidence>
<evidence type="ECO:0000256" key="5">
    <source>
        <dbReference type="ARBA" id="ARBA00044059"/>
    </source>
</evidence>
<organism evidence="12 13">
    <name type="scientific">Mycobacterium scrofulaceum</name>
    <dbReference type="NCBI Taxonomy" id="1783"/>
    <lineage>
        <taxon>Bacteria</taxon>
        <taxon>Bacillati</taxon>
        <taxon>Actinomycetota</taxon>
        <taxon>Actinomycetes</taxon>
        <taxon>Mycobacteriales</taxon>
        <taxon>Mycobacteriaceae</taxon>
        <taxon>Mycobacterium</taxon>
    </lineage>
</organism>
<comment type="catalytic activity">
    <reaction evidence="3">
        <text>L-allo-threonine + NADP(+) = aminoacetone + CO2 + NADPH</text>
        <dbReference type="Rhea" id="RHEA:43524"/>
        <dbReference type="ChEBI" id="CHEBI:16526"/>
        <dbReference type="ChEBI" id="CHEBI:57783"/>
        <dbReference type="ChEBI" id="CHEBI:58320"/>
        <dbReference type="ChEBI" id="CHEBI:58349"/>
        <dbReference type="ChEBI" id="CHEBI:58585"/>
        <dbReference type="EC" id="1.1.1.381"/>
    </reaction>
</comment>